<protein>
    <submittedName>
        <fullName evidence="1">Uncharacterized protein</fullName>
    </submittedName>
</protein>
<dbReference type="AlphaFoldDB" id="A0A803QFZ5"/>
<sequence length="72" mass="7196">MLSSGTATEYVVSGLGGRAHELVLRPSPVICDADVVPALALAAGVPQVVVLLSTHVDLVATILLGISSCGSQ</sequence>
<reference evidence="1" key="2">
    <citation type="submission" date="2021-03" db="UniProtKB">
        <authorList>
            <consortium name="EnsemblPlants"/>
        </authorList>
    </citation>
    <scope>IDENTIFICATION</scope>
</reference>
<dbReference type="EMBL" id="UZAU01000723">
    <property type="status" value="NOT_ANNOTATED_CDS"/>
    <property type="molecule type" value="Genomic_DNA"/>
</dbReference>
<dbReference type="EnsemblPlants" id="evm.model.09.374">
    <property type="protein sequence ID" value="cds.evm.model.09.374"/>
    <property type="gene ID" value="evm.TU.09.374"/>
</dbReference>
<keyword evidence="2" id="KW-1185">Reference proteome</keyword>
<reference evidence="1" key="1">
    <citation type="submission" date="2018-11" db="EMBL/GenBank/DDBJ databases">
        <authorList>
            <person name="Grassa J C."/>
        </authorList>
    </citation>
    <scope>NUCLEOTIDE SEQUENCE [LARGE SCALE GENOMIC DNA]</scope>
</reference>
<name>A0A803QFZ5_CANSA</name>
<organism evidence="1 2">
    <name type="scientific">Cannabis sativa</name>
    <name type="common">Hemp</name>
    <name type="synonym">Marijuana</name>
    <dbReference type="NCBI Taxonomy" id="3483"/>
    <lineage>
        <taxon>Eukaryota</taxon>
        <taxon>Viridiplantae</taxon>
        <taxon>Streptophyta</taxon>
        <taxon>Embryophyta</taxon>
        <taxon>Tracheophyta</taxon>
        <taxon>Spermatophyta</taxon>
        <taxon>Magnoliopsida</taxon>
        <taxon>eudicotyledons</taxon>
        <taxon>Gunneridae</taxon>
        <taxon>Pentapetalae</taxon>
        <taxon>rosids</taxon>
        <taxon>fabids</taxon>
        <taxon>Rosales</taxon>
        <taxon>Cannabaceae</taxon>
        <taxon>Cannabis</taxon>
    </lineage>
</organism>
<evidence type="ECO:0000313" key="2">
    <source>
        <dbReference type="Proteomes" id="UP000596661"/>
    </source>
</evidence>
<evidence type="ECO:0000313" key="1">
    <source>
        <dbReference type="EnsemblPlants" id="cds.evm.model.09.374"/>
    </source>
</evidence>
<dbReference type="Proteomes" id="UP000596661">
    <property type="component" value="Chromosome 9"/>
</dbReference>
<dbReference type="Gramene" id="evm.model.09.374">
    <property type="protein sequence ID" value="cds.evm.model.09.374"/>
    <property type="gene ID" value="evm.TU.09.374"/>
</dbReference>
<accession>A0A803QFZ5</accession>
<proteinExistence type="predicted"/>